<sequence precursor="true">MLNSRCATSVLLVSLALPLISCGGSESAPAKEPAPESATVEVVAPLTAYWSDAPLGDAKEVRDIRESVKDGEKVVLRGTLQDFGELATFRLVDDGLKDCTEMADDGCSTPWDFCCADPDELERWTVNVEFLEDGMPADWSLHGQKDLERLTEVVVAGTLRRDEAGNLRLEAERMSVQ</sequence>
<feature type="signal peptide" evidence="1">
    <location>
        <begin position="1"/>
        <end position="30"/>
    </location>
</feature>
<keyword evidence="1" id="KW-0732">Signal</keyword>
<accession>A0A518EUN3</accession>
<dbReference type="RefSeq" id="WP_145199360.1">
    <property type="nucleotide sequence ID" value="NZ_CP036434.1"/>
</dbReference>
<gene>
    <name evidence="2" type="ORF">Poly30_33390</name>
</gene>
<keyword evidence="3" id="KW-1185">Reference proteome</keyword>
<feature type="chain" id="PRO_5021735421" description="Lipoprotein" evidence="1">
    <location>
        <begin position="31"/>
        <end position="177"/>
    </location>
</feature>
<organism evidence="2 3">
    <name type="scientific">Saltatorellus ferox</name>
    <dbReference type="NCBI Taxonomy" id="2528018"/>
    <lineage>
        <taxon>Bacteria</taxon>
        <taxon>Pseudomonadati</taxon>
        <taxon>Planctomycetota</taxon>
        <taxon>Planctomycetia</taxon>
        <taxon>Planctomycetia incertae sedis</taxon>
        <taxon>Saltatorellus</taxon>
    </lineage>
</organism>
<dbReference type="EMBL" id="CP036434">
    <property type="protein sequence ID" value="QDV07806.1"/>
    <property type="molecule type" value="Genomic_DNA"/>
</dbReference>
<evidence type="ECO:0000256" key="1">
    <source>
        <dbReference type="SAM" id="SignalP"/>
    </source>
</evidence>
<evidence type="ECO:0008006" key="4">
    <source>
        <dbReference type="Google" id="ProtNLM"/>
    </source>
</evidence>
<name>A0A518EUN3_9BACT</name>
<dbReference type="OrthoDB" id="278607at2"/>
<evidence type="ECO:0000313" key="3">
    <source>
        <dbReference type="Proteomes" id="UP000320390"/>
    </source>
</evidence>
<proteinExistence type="predicted"/>
<dbReference type="AlphaFoldDB" id="A0A518EUN3"/>
<evidence type="ECO:0000313" key="2">
    <source>
        <dbReference type="EMBL" id="QDV07806.1"/>
    </source>
</evidence>
<reference evidence="2 3" key="1">
    <citation type="submission" date="2019-02" db="EMBL/GenBank/DDBJ databases">
        <title>Deep-cultivation of Planctomycetes and their phenomic and genomic characterization uncovers novel biology.</title>
        <authorList>
            <person name="Wiegand S."/>
            <person name="Jogler M."/>
            <person name="Boedeker C."/>
            <person name="Pinto D."/>
            <person name="Vollmers J."/>
            <person name="Rivas-Marin E."/>
            <person name="Kohn T."/>
            <person name="Peeters S.H."/>
            <person name="Heuer A."/>
            <person name="Rast P."/>
            <person name="Oberbeckmann S."/>
            <person name="Bunk B."/>
            <person name="Jeske O."/>
            <person name="Meyerdierks A."/>
            <person name="Storesund J.E."/>
            <person name="Kallscheuer N."/>
            <person name="Luecker S."/>
            <person name="Lage O.M."/>
            <person name="Pohl T."/>
            <person name="Merkel B.J."/>
            <person name="Hornburger P."/>
            <person name="Mueller R.-W."/>
            <person name="Bruemmer F."/>
            <person name="Labrenz M."/>
            <person name="Spormann A.M."/>
            <person name="Op den Camp H."/>
            <person name="Overmann J."/>
            <person name="Amann R."/>
            <person name="Jetten M.S.M."/>
            <person name="Mascher T."/>
            <person name="Medema M.H."/>
            <person name="Devos D.P."/>
            <person name="Kaster A.-K."/>
            <person name="Ovreas L."/>
            <person name="Rohde M."/>
            <person name="Galperin M.Y."/>
            <person name="Jogler C."/>
        </authorList>
    </citation>
    <scope>NUCLEOTIDE SEQUENCE [LARGE SCALE GENOMIC DNA]</scope>
    <source>
        <strain evidence="2 3">Poly30</strain>
    </source>
</reference>
<dbReference type="Proteomes" id="UP000320390">
    <property type="component" value="Chromosome"/>
</dbReference>
<protein>
    <recommendedName>
        <fullName evidence="4">Lipoprotein</fullName>
    </recommendedName>
</protein>